<dbReference type="InterPro" id="IPR007607">
    <property type="entry name" value="BacA/B"/>
</dbReference>
<feature type="compositionally biased region" description="Basic and acidic residues" evidence="2">
    <location>
        <begin position="141"/>
        <end position="155"/>
    </location>
</feature>
<dbReference type="Pfam" id="PF04519">
    <property type="entry name" value="Bactofilin"/>
    <property type="match status" value="1"/>
</dbReference>
<dbReference type="PANTHER" id="PTHR35024:SF4">
    <property type="entry name" value="POLYMER-FORMING CYTOSKELETAL PROTEIN"/>
    <property type="match status" value="1"/>
</dbReference>
<dbReference type="Proteomes" id="UP000381693">
    <property type="component" value="Unassembled WGS sequence"/>
</dbReference>
<dbReference type="RefSeq" id="WP_142524465.1">
    <property type="nucleotide sequence ID" value="NZ_CABFUZ020000079.1"/>
</dbReference>
<gene>
    <name evidence="3" type="ORF">MAMC_00352</name>
</gene>
<comment type="similarity">
    <text evidence="1">Belongs to the bactofilin family.</text>
</comment>
<comment type="caution">
    <text evidence="3">The sequence shown here is derived from an EMBL/GenBank/DDBJ whole genome shotgun (WGS) entry which is preliminary data.</text>
</comment>
<reference evidence="3" key="1">
    <citation type="submission" date="2019-09" db="EMBL/GenBank/DDBJ databases">
        <authorList>
            <person name="Cremers G."/>
        </authorList>
    </citation>
    <scope>NUCLEOTIDE SEQUENCE [LARGE SCALE GENOMIC DNA]</scope>
    <source>
        <strain evidence="3">3B</strain>
    </source>
</reference>
<evidence type="ECO:0000256" key="1">
    <source>
        <dbReference type="ARBA" id="ARBA00044755"/>
    </source>
</evidence>
<accession>A0A5E6M6M4</accession>
<feature type="region of interest" description="Disordered" evidence="2">
    <location>
        <begin position="131"/>
        <end position="181"/>
    </location>
</feature>
<evidence type="ECO:0000256" key="2">
    <source>
        <dbReference type="SAM" id="MobiDB-lite"/>
    </source>
</evidence>
<name>A0A5E6M6M4_9BACT</name>
<proteinExistence type="inferred from homology"/>
<dbReference type="OrthoDB" id="191511at2"/>
<dbReference type="EMBL" id="CABFUZ020000079">
    <property type="protein sequence ID" value="VVM04981.1"/>
    <property type="molecule type" value="Genomic_DNA"/>
</dbReference>
<evidence type="ECO:0008006" key="5">
    <source>
        <dbReference type="Google" id="ProtNLM"/>
    </source>
</evidence>
<protein>
    <recommendedName>
        <fullName evidence="5">Polymer-forming cytoskeletal</fullName>
    </recommendedName>
</protein>
<dbReference type="AlphaFoldDB" id="A0A5E6M6M4"/>
<sequence>MNIPSDAARSENDLPGPKVTVLTRDTEFRGTVGFTGELQLNGRLEGEILSEDGTLVIGDTALVKADIRAKKVVVRGQVFGNILARERLELVGSARVFGDVQTGALAIEQGALFVGRSESLLAEKVERPDPGSFFKMLTQTGREEGSARSAKEGGEAAKPLPSAGGRSLPPAGKPVEKGSPA</sequence>
<keyword evidence="4" id="KW-1185">Reference proteome</keyword>
<evidence type="ECO:0000313" key="4">
    <source>
        <dbReference type="Proteomes" id="UP000381693"/>
    </source>
</evidence>
<dbReference type="PANTHER" id="PTHR35024">
    <property type="entry name" value="HYPOTHETICAL CYTOSOLIC PROTEIN"/>
    <property type="match status" value="1"/>
</dbReference>
<evidence type="ECO:0000313" key="3">
    <source>
        <dbReference type="EMBL" id="VVM04981.1"/>
    </source>
</evidence>
<organism evidence="3 4">
    <name type="scientific">Methylacidimicrobium cyclopophantes</name>
    <dbReference type="NCBI Taxonomy" id="1041766"/>
    <lineage>
        <taxon>Bacteria</taxon>
        <taxon>Pseudomonadati</taxon>
        <taxon>Verrucomicrobiota</taxon>
        <taxon>Methylacidimicrobium</taxon>
    </lineage>
</organism>